<evidence type="ECO:0000256" key="1">
    <source>
        <dbReference type="ARBA" id="ARBA00009063"/>
    </source>
</evidence>
<dbReference type="Pfam" id="PF05739">
    <property type="entry name" value="SNARE"/>
    <property type="match status" value="1"/>
</dbReference>
<dbReference type="Gene3D" id="1.20.5.110">
    <property type="match status" value="1"/>
</dbReference>
<dbReference type="GO" id="GO:0012505">
    <property type="term" value="C:endomembrane system"/>
    <property type="evidence" value="ECO:0007669"/>
    <property type="project" value="TreeGrafter"/>
</dbReference>
<dbReference type="PROSITE" id="PS50192">
    <property type="entry name" value="T_SNARE"/>
    <property type="match status" value="1"/>
</dbReference>
<dbReference type="InterPro" id="IPR006011">
    <property type="entry name" value="Syntaxin_N"/>
</dbReference>
<feature type="compositionally biased region" description="Polar residues" evidence="3">
    <location>
        <begin position="56"/>
        <end position="76"/>
    </location>
</feature>
<dbReference type="Gene3D" id="1.20.58.70">
    <property type="match status" value="1"/>
</dbReference>
<keyword evidence="4" id="KW-0472">Membrane</keyword>
<dbReference type="SMART" id="SM00397">
    <property type="entry name" value="t_SNARE"/>
    <property type="match status" value="1"/>
</dbReference>
<dbReference type="FunFam" id="1.20.5.110:FF:000059">
    <property type="entry name" value="Related to syntaxin 12"/>
    <property type="match status" value="1"/>
</dbReference>
<dbReference type="SMART" id="SM00503">
    <property type="entry name" value="SynN"/>
    <property type="match status" value="1"/>
</dbReference>
<gene>
    <name evidence="6" type="ORF">CcCBS67573_g04538</name>
</gene>
<sequence>MSFGDFSSAHATTNQATAAATGLNGGNVSAGGRAVALGTNNANGPSQRPIPLPRTGPSNLAVSGMGRSNSPSPESSITIIRKTWDRASNAVFQISNNVASLDALVKQLGSAKDTPELRARLHDLTESTRDMIKQTGADLKSLVIPENSSHFEGRQHKMAQQKLQKDFESVLSRFQDVSKLAAKKSREYVQKARNYQQQHAHGHDDHDENENAPLLQQQQLQDQEALDAEVEYNESLILEREQDLQNIERNIVEVNEIFRDLGTIVGEQQFVLDHIESNVGSVAVNMEGATGELRIAAERQKAAQSRMCCLYTILGTVGVVVILVLFR</sequence>
<evidence type="ECO:0000256" key="2">
    <source>
        <dbReference type="RuleBase" id="RU003858"/>
    </source>
</evidence>
<dbReference type="GO" id="GO:0048278">
    <property type="term" value="P:vesicle docking"/>
    <property type="evidence" value="ECO:0007669"/>
    <property type="project" value="TreeGrafter"/>
</dbReference>
<organism evidence="6 7">
    <name type="scientific">Chytriomyces confervae</name>
    <dbReference type="NCBI Taxonomy" id="246404"/>
    <lineage>
        <taxon>Eukaryota</taxon>
        <taxon>Fungi</taxon>
        <taxon>Fungi incertae sedis</taxon>
        <taxon>Chytridiomycota</taxon>
        <taxon>Chytridiomycota incertae sedis</taxon>
        <taxon>Chytridiomycetes</taxon>
        <taxon>Chytridiales</taxon>
        <taxon>Chytriomycetaceae</taxon>
        <taxon>Chytriomyces</taxon>
    </lineage>
</organism>
<dbReference type="InterPro" id="IPR000727">
    <property type="entry name" value="T_SNARE_dom"/>
</dbReference>
<dbReference type="PROSITE" id="PS00914">
    <property type="entry name" value="SYNTAXIN"/>
    <property type="match status" value="1"/>
</dbReference>
<dbReference type="GO" id="GO:0006896">
    <property type="term" value="P:Golgi to vacuole transport"/>
    <property type="evidence" value="ECO:0007669"/>
    <property type="project" value="TreeGrafter"/>
</dbReference>
<evidence type="ECO:0000256" key="3">
    <source>
        <dbReference type="SAM" id="MobiDB-lite"/>
    </source>
</evidence>
<dbReference type="PANTHER" id="PTHR19957:SF38">
    <property type="entry name" value="LD27581P"/>
    <property type="match status" value="1"/>
</dbReference>
<dbReference type="GO" id="GO:0006886">
    <property type="term" value="P:intracellular protein transport"/>
    <property type="evidence" value="ECO:0007669"/>
    <property type="project" value="InterPro"/>
</dbReference>
<comment type="similarity">
    <text evidence="1 2">Belongs to the syntaxin family.</text>
</comment>
<dbReference type="EMBL" id="QEAP01000139">
    <property type="protein sequence ID" value="TPX74192.1"/>
    <property type="molecule type" value="Genomic_DNA"/>
</dbReference>
<evidence type="ECO:0000313" key="7">
    <source>
        <dbReference type="Proteomes" id="UP000320333"/>
    </source>
</evidence>
<dbReference type="InterPro" id="IPR045242">
    <property type="entry name" value="Syntaxin"/>
</dbReference>
<protein>
    <recommendedName>
        <fullName evidence="5">t-SNARE coiled-coil homology domain-containing protein</fullName>
    </recommendedName>
</protein>
<dbReference type="GO" id="GO:0005484">
    <property type="term" value="F:SNAP receptor activity"/>
    <property type="evidence" value="ECO:0007669"/>
    <property type="project" value="InterPro"/>
</dbReference>
<keyword evidence="7" id="KW-1185">Reference proteome</keyword>
<dbReference type="GO" id="GO:0006906">
    <property type="term" value="P:vesicle fusion"/>
    <property type="evidence" value="ECO:0007669"/>
    <property type="project" value="TreeGrafter"/>
</dbReference>
<dbReference type="GO" id="GO:0031201">
    <property type="term" value="C:SNARE complex"/>
    <property type="evidence" value="ECO:0007669"/>
    <property type="project" value="TreeGrafter"/>
</dbReference>
<dbReference type="Pfam" id="PF14523">
    <property type="entry name" value="Syntaxin_2"/>
    <property type="match status" value="1"/>
</dbReference>
<name>A0A507FDH7_9FUNG</name>
<dbReference type="STRING" id="246404.A0A507FDH7"/>
<dbReference type="OrthoDB" id="364348at2759"/>
<dbReference type="InterPro" id="IPR006012">
    <property type="entry name" value="Syntaxin/epimorphin_CS"/>
</dbReference>
<comment type="caution">
    <text evidence="6">The sequence shown here is derived from an EMBL/GenBank/DDBJ whole genome shotgun (WGS) entry which is preliminary data.</text>
</comment>
<dbReference type="PANTHER" id="PTHR19957">
    <property type="entry name" value="SYNTAXIN"/>
    <property type="match status" value="1"/>
</dbReference>
<dbReference type="GO" id="GO:0000149">
    <property type="term" value="F:SNARE binding"/>
    <property type="evidence" value="ECO:0007669"/>
    <property type="project" value="TreeGrafter"/>
</dbReference>
<dbReference type="Proteomes" id="UP000320333">
    <property type="component" value="Unassembled WGS sequence"/>
</dbReference>
<dbReference type="SUPFAM" id="SSF47661">
    <property type="entry name" value="t-snare proteins"/>
    <property type="match status" value="1"/>
</dbReference>
<reference evidence="6 7" key="1">
    <citation type="journal article" date="2019" name="Sci. Rep.">
        <title>Comparative genomics of chytrid fungi reveal insights into the obligate biotrophic and pathogenic lifestyle of Synchytrium endobioticum.</title>
        <authorList>
            <person name="van de Vossenberg B.T.L.H."/>
            <person name="Warris S."/>
            <person name="Nguyen H.D.T."/>
            <person name="van Gent-Pelzer M.P.E."/>
            <person name="Joly D.L."/>
            <person name="van de Geest H.C."/>
            <person name="Bonants P.J.M."/>
            <person name="Smith D.S."/>
            <person name="Levesque C.A."/>
            <person name="van der Lee T.A.J."/>
        </authorList>
    </citation>
    <scope>NUCLEOTIDE SEQUENCE [LARGE SCALE GENOMIC DNA]</scope>
    <source>
        <strain evidence="6 7">CBS 675.73</strain>
    </source>
</reference>
<keyword evidence="4" id="KW-1133">Transmembrane helix</keyword>
<feature type="region of interest" description="Disordered" evidence="3">
    <location>
        <begin position="36"/>
        <end position="76"/>
    </location>
</feature>
<accession>A0A507FDH7</accession>
<proteinExistence type="inferred from homology"/>
<feature type="transmembrane region" description="Helical" evidence="4">
    <location>
        <begin position="308"/>
        <end position="326"/>
    </location>
</feature>
<keyword evidence="4" id="KW-0812">Transmembrane</keyword>
<dbReference type="InterPro" id="IPR010989">
    <property type="entry name" value="SNARE"/>
</dbReference>
<feature type="domain" description="T-SNARE coiled-coil homology" evidence="5">
    <location>
        <begin position="234"/>
        <end position="296"/>
    </location>
</feature>
<evidence type="ECO:0000313" key="6">
    <source>
        <dbReference type="EMBL" id="TPX74192.1"/>
    </source>
</evidence>
<dbReference type="CDD" id="cd15840">
    <property type="entry name" value="SNARE_Qa"/>
    <property type="match status" value="1"/>
</dbReference>
<evidence type="ECO:0000259" key="5">
    <source>
        <dbReference type="PROSITE" id="PS50192"/>
    </source>
</evidence>
<dbReference type="AlphaFoldDB" id="A0A507FDH7"/>
<evidence type="ECO:0000256" key="4">
    <source>
        <dbReference type="SAM" id="Phobius"/>
    </source>
</evidence>